<name>A0A8S5SJ47_9CAUD</name>
<protein>
    <submittedName>
        <fullName evidence="1">ASCH domain protein</fullName>
    </submittedName>
</protein>
<evidence type="ECO:0000313" key="1">
    <source>
        <dbReference type="EMBL" id="DAF50851.1"/>
    </source>
</evidence>
<sequence length="161" mass="18752">MNGEDIRMILSGDKSQMRIPVRQSSEADGDPSPPYSVGDILGIKETWAYVDGKYVYRADPENETKKILWVQSTRIPEEAIRLFLSIRAIRQERLQDISDDDIREEGIWLPGVIDPRFAFSDKWDMSLSKPMRNRYSWDDNPMVWVLEFDRVSDTEVEHDGI</sequence>
<dbReference type="EMBL" id="BK032602">
    <property type="protein sequence ID" value="DAF50851.1"/>
    <property type="molecule type" value="Genomic_DNA"/>
</dbReference>
<reference evidence="1" key="1">
    <citation type="journal article" date="2021" name="Proc. Natl. Acad. Sci. U.S.A.">
        <title>A Catalog of Tens of Thousands of Viruses from Human Metagenomes Reveals Hidden Associations with Chronic Diseases.</title>
        <authorList>
            <person name="Tisza M.J."/>
            <person name="Buck C.B."/>
        </authorList>
    </citation>
    <scope>NUCLEOTIDE SEQUENCE</scope>
    <source>
        <strain evidence="1">CtDhw1</strain>
    </source>
</reference>
<accession>A0A8S5SJ47</accession>
<organism evidence="1">
    <name type="scientific">Siphoviridae sp. ctDhw1</name>
    <dbReference type="NCBI Taxonomy" id="2827813"/>
    <lineage>
        <taxon>Viruses</taxon>
        <taxon>Duplodnaviria</taxon>
        <taxon>Heunggongvirae</taxon>
        <taxon>Uroviricota</taxon>
        <taxon>Caudoviricetes</taxon>
    </lineage>
</organism>
<proteinExistence type="predicted"/>